<name>A0A6M5YP97_9BACT</name>
<evidence type="ECO:0000313" key="1">
    <source>
        <dbReference type="EMBL" id="QJW95897.1"/>
    </source>
</evidence>
<keyword evidence="2" id="KW-1185">Reference proteome</keyword>
<dbReference type="EMBL" id="CP053452">
    <property type="protein sequence ID" value="QJW95897.1"/>
    <property type="molecule type" value="Genomic_DNA"/>
</dbReference>
<organism evidence="1 2">
    <name type="scientific">Frigoriglobus tundricola</name>
    <dbReference type="NCBI Taxonomy" id="2774151"/>
    <lineage>
        <taxon>Bacteria</taxon>
        <taxon>Pseudomonadati</taxon>
        <taxon>Planctomycetota</taxon>
        <taxon>Planctomycetia</taxon>
        <taxon>Gemmatales</taxon>
        <taxon>Gemmataceae</taxon>
        <taxon>Frigoriglobus</taxon>
    </lineage>
</organism>
<protein>
    <submittedName>
        <fullName evidence="1">Uncharacterized protein</fullName>
    </submittedName>
</protein>
<evidence type="ECO:0000313" key="2">
    <source>
        <dbReference type="Proteomes" id="UP000503447"/>
    </source>
</evidence>
<dbReference type="Proteomes" id="UP000503447">
    <property type="component" value="Chromosome"/>
</dbReference>
<reference evidence="2" key="1">
    <citation type="submission" date="2020-05" db="EMBL/GenBank/DDBJ databases">
        <title>Frigoriglobus tundricola gen. nov., sp. nov., a psychrotolerant cellulolytic planctomycete of the family Gemmataceae with two divergent copies of 16S rRNA gene.</title>
        <authorList>
            <person name="Kulichevskaya I.S."/>
            <person name="Ivanova A.A."/>
            <person name="Naumoff D.G."/>
            <person name="Beletsky A.V."/>
            <person name="Rijpstra W.I.C."/>
            <person name="Sinninghe Damste J.S."/>
            <person name="Mardanov A.V."/>
            <person name="Ravin N.V."/>
            <person name="Dedysh S.N."/>
        </authorList>
    </citation>
    <scope>NUCLEOTIDE SEQUENCE [LARGE SCALE GENOMIC DNA]</scope>
    <source>
        <strain evidence="2">PL17</strain>
    </source>
</reference>
<dbReference type="AlphaFoldDB" id="A0A6M5YP97"/>
<dbReference type="KEGG" id="ftj:FTUN_3451"/>
<proteinExistence type="predicted"/>
<sequence length="54" mass="5604">MGATTSEPVWGKALADESDAVANALILSQGAKKKNENAAPVDPTAVFLSCRFVL</sequence>
<gene>
    <name evidence="1" type="ORF">FTUN_3451</name>
</gene>
<accession>A0A6M5YP97</accession>